<dbReference type="EMBL" id="VDEP01000409">
    <property type="protein sequence ID" value="KAA1087877.1"/>
    <property type="molecule type" value="Genomic_DNA"/>
</dbReference>
<sequence length="50" mass="5377">MWYVSDHNLGLTLMQHHQQSVTFHFVVAGGAGRALAALATGQRLADDRGA</sequence>
<evidence type="ECO:0000313" key="2">
    <source>
        <dbReference type="Proteomes" id="UP000325313"/>
    </source>
</evidence>
<reference evidence="1 2" key="1">
    <citation type="submission" date="2019-05" db="EMBL/GenBank/DDBJ databases">
        <title>Emergence of the Ug99 lineage of the wheat stem rust pathogen through somatic hybridization.</title>
        <authorList>
            <person name="Li F."/>
            <person name="Upadhyaya N.M."/>
            <person name="Sperschneider J."/>
            <person name="Matny O."/>
            <person name="Nguyen-Phuc H."/>
            <person name="Mago R."/>
            <person name="Raley C."/>
            <person name="Miller M.E."/>
            <person name="Silverstein K.A.T."/>
            <person name="Henningsen E."/>
            <person name="Hirsch C.D."/>
            <person name="Visser B."/>
            <person name="Pretorius Z.A."/>
            <person name="Steffenson B.J."/>
            <person name="Schwessinger B."/>
            <person name="Dodds P.N."/>
            <person name="Figueroa M."/>
        </authorList>
    </citation>
    <scope>NUCLEOTIDE SEQUENCE [LARGE SCALE GENOMIC DNA]</scope>
    <source>
        <strain evidence="1 2">Ug99</strain>
    </source>
</reference>
<name>A0A5B0NF51_PUCGR</name>
<dbReference type="Proteomes" id="UP000325313">
    <property type="component" value="Unassembled WGS sequence"/>
</dbReference>
<protein>
    <submittedName>
        <fullName evidence="1">Uncharacterized protein</fullName>
    </submittedName>
</protein>
<evidence type="ECO:0000313" key="1">
    <source>
        <dbReference type="EMBL" id="KAA1087877.1"/>
    </source>
</evidence>
<organism evidence="1 2">
    <name type="scientific">Puccinia graminis f. sp. tritici</name>
    <dbReference type="NCBI Taxonomy" id="56615"/>
    <lineage>
        <taxon>Eukaryota</taxon>
        <taxon>Fungi</taxon>
        <taxon>Dikarya</taxon>
        <taxon>Basidiomycota</taxon>
        <taxon>Pucciniomycotina</taxon>
        <taxon>Pucciniomycetes</taxon>
        <taxon>Pucciniales</taxon>
        <taxon>Pucciniaceae</taxon>
        <taxon>Puccinia</taxon>
    </lineage>
</organism>
<gene>
    <name evidence="1" type="ORF">PGTUg99_020143</name>
</gene>
<comment type="caution">
    <text evidence="1">The sequence shown here is derived from an EMBL/GenBank/DDBJ whole genome shotgun (WGS) entry which is preliminary data.</text>
</comment>
<proteinExistence type="predicted"/>
<dbReference type="AlphaFoldDB" id="A0A5B0NF51"/>
<accession>A0A5B0NF51</accession>